<dbReference type="EMBL" id="LXQD01000247">
    <property type="protein sequence ID" value="RCJ30946.1"/>
    <property type="molecule type" value="Genomic_DNA"/>
</dbReference>
<proteinExistence type="predicted"/>
<protein>
    <submittedName>
        <fullName evidence="1">Uncharacterized protein</fullName>
    </submittedName>
</protein>
<comment type="caution">
    <text evidence="1">The sequence shown here is derived from an EMBL/GenBank/DDBJ whole genome shotgun (WGS) entry which is preliminary data.</text>
</comment>
<organism evidence="1 2">
    <name type="scientific">Nostoc minutum NIES-26</name>
    <dbReference type="NCBI Taxonomy" id="1844469"/>
    <lineage>
        <taxon>Bacteria</taxon>
        <taxon>Bacillati</taxon>
        <taxon>Cyanobacteriota</taxon>
        <taxon>Cyanophyceae</taxon>
        <taxon>Nostocales</taxon>
        <taxon>Nostocaceae</taxon>
        <taxon>Nostoc</taxon>
    </lineage>
</organism>
<evidence type="ECO:0000313" key="2">
    <source>
        <dbReference type="Proteomes" id="UP000252107"/>
    </source>
</evidence>
<gene>
    <name evidence="1" type="ORF">A6770_20710</name>
</gene>
<evidence type="ECO:0000313" key="1">
    <source>
        <dbReference type="EMBL" id="RCJ30946.1"/>
    </source>
</evidence>
<name>A0A367R396_9NOSO</name>
<reference evidence="1" key="1">
    <citation type="submission" date="2016-04" db="EMBL/GenBank/DDBJ databases">
        <authorList>
            <person name="Tabuchi Yagui T.R."/>
        </authorList>
    </citation>
    <scope>NUCLEOTIDE SEQUENCE [LARGE SCALE GENOMIC DNA]</scope>
    <source>
        <strain evidence="1">NIES-26</strain>
    </source>
</reference>
<sequence length="78" mass="8288">MATINLFELHAAGSELFQDSESFLNELSDVDSISGGSESLSNVSDLSGLTKLAEAYVLTYGVGHIAVLVTSYSHDYTV</sequence>
<keyword evidence="2" id="KW-1185">Reference proteome</keyword>
<dbReference type="AlphaFoldDB" id="A0A367R396"/>
<dbReference type="Proteomes" id="UP000252107">
    <property type="component" value="Unassembled WGS sequence"/>
</dbReference>
<accession>A0A367R396</accession>